<accession>A0ABQ9ZE06</accession>
<name>A0ABQ9ZE06_9CRUS</name>
<protein>
    <submittedName>
        <fullName evidence="1">Uncharacterized protein</fullName>
    </submittedName>
</protein>
<keyword evidence="2" id="KW-1185">Reference proteome</keyword>
<organism evidence="1 2">
    <name type="scientific">Daphnia magna</name>
    <dbReference type="NCBI Taxonomy" id="35525"/>
    <lineage>
        <taxon>Eukaryota</taxon>
        <taxon>Metazoa</taxon>
        <taxon>Ecdysozoa</taxon>
        <taxon>Arthropoda</taxon>
        <taxon>Crustacea</taxon>
        <taxon>Branchiopoda</taxon>
        <taxon>Diplostraca</taxon>
        <taxon>Cladocera</taxon>
        <taxon>Anomopoda</taxon>
        <taxon>Daphniidae</taxon>
        <taxon>Daphnia</taxon>
    </lineage>
</organism>
<sequence>MKLNSIARLTPRRDVKLLKNIIKWVHMNREERWNWRKSTELFDMITTSNNQGLGDKMKSNLGLSSSNKLQERGRPSRILLLPLQ</sequence>
<gene>
    <name evidence="1" type="ORF">OUZ56_020164</name>
</gene>
<evidence type="ECO:0000313" key="1">
    <source>
        <dbReference type="EMBL" id="KAK4011044.1"/>
    </source>
</evidence>
<comment type="caution">
    <text evidence="1">The sequence shown here is derived from an EMBL/GenBank/DDBJ whole genome shotgun (WGS) entry which is preliminary data.</text>
</comment>
<dbReference type="Proteomes" id="UP001234178">
    <property type="component" value="Unassembled WGS sequence"/>
</dbReference>
<dbReference type="EMBL" id="JAOYFB010000003">
    <property type="protein sequence ID" value="KAK4011044.1"/>
    <property type="molecule type" value="Genomic_DNA"/>
</dbReference>
<reference evidence="1 2" key="1">
    <citation type="journal article" date="2023" name="Nucleic Acids Res.">
        <title>The hologenome of Daphnia magna reveals possible DNA methylation and microbiome-mediated evolution of the host genome.</title>
        <authorList>
            <person name="Chaturvedi A."/>
            <person name="Li X."/>
            <person name="Dhandapani V."/>
            <person name="Marshall H."/>
            <person name="Kissane S."/>
            <person name="Cuenca-Cambronero M."/>
            <person name="Asole G."/>
            <person name="Calvet F."/>
            <person name="Ruiz-Romero M."/>
            <person name="Marangio P."/>
            <person name="Guigo R."/>
            <person name="Rago D."/>
            <person name="Mirbahai L."/>
            <person name="Eastwood N."/>
            <person name="Colbourne J.K."/>
            <person name="Zhou J."/>
            <person name="Mallon E."/>
            <person name="Orsini L."/>
        </authorList>
    </citation>
    <scope>NUCLEOTIDE SEQUENCE [LARGE SCALE GENOMIC DNA]</scope>
    <source>
        <strain evidence="1">LRV0_1</strain>
    </source>
</reference>
<evidence type="ECO:0000313" key="2">
    <source>
        <dbReference type="Proteomes" id="UP001234178"/>
    </source>
</evidence>
<proteinExistence type="predicted"/>